<organism evidence="5 6">
    <name type="scientific">Vulcaniibacterium tengchongense</name>
    <dbReference type="NCBI Taxonomy" id="1273429"/>
    <lineage>
        <taxon>Bacteria</taxon>
        <taxon>Pseudomonadati</taxon>
        <taxon>Pseudomonadota</taxon>
        <taxon>Gammaproteobacteria</taxon>
        <taxon>Lysobacterales</taxon>
        <taxon>Lysobacteraceae</taxon>
        <taxon>Vulcaniibacterium</taxon>
    </lineage>
</organism>
<reference evidence="5 6" key="1">
    <citation type="submission" date="2018-11" db="EMBL/GenBank/DDBJ databases">
        <title>Genomic Encyclopedia of Type Strains, Phase IV (KMG-IV): sequencing the most valuable type-strain genomes for metagenomic binning, comparative biology and taxonomic classification.</title>
        <authorList>
            <person name="Goeker M."/>
        </authorList>
    </citation>
    <scope>NUCLEOTIDE SEQUENCE [LARGE SCALE GENOMIC DNA]</scope>
    <source>
        <strain evidence="5 6">DSM 25623</strain>
    </source>
</reference>
<dbReference type="SMART" id="SM00422">
    <property type="entry name" value="HTH_MERR"/>
    <property type="match status" value="1"/>
</dbReference>
<dbReference type="SUPFAM" id="SSF46955">
    <property type="entry name" value="Putative DNA-binding domain"/>
    <property type="match status" value="1"/>
</dbReference>
<dbReference type="OrthoDB" id="9808480at2"/>
<dbReference type="CDD" id="cd04785">
    <property type="entry name" value="HTH_CadR-PbrR-like"/>
    <property type="match status" value="1"/>
</dbReference>
<comment type="caution">
    <text evidence="5">The sequence shown here is derived from an EMBL/GenBank/DDBJ whole genome shotgun (WGS) entry which is preliminary data.</text>
</comment>
<keyword evidence="3" id="KW-0804">Transcription</keyword>
<protein>
    <submittedName>
        <fullName evidence="5">MerR family mercuric resistance operon transcriptional regulator</fullName>
    </submittedName>
</protein>
<accession>A0A3N4V481</accession>
<dbReference type="EMBL" id="RKQN01000003">
    <property type="protein sequence ID" value="RPE76883.1"/>
    <property type="molecule type" value="Genomic_DNA"/>
</dbReference>
<keyword evidence="2" id="KW-0238">DNA-binding</keyword>
<dbReference type="Pfam" id="PF13411">
    <property type="entry name" value="MerR_1"/>
    <property type="match status" value="1"/>
</dbReference>
<dbReference type="InterPro" id="IPR047057">
    <property type="entry name" value="MerR_fam"/>
</dbReference>
<gene>
    <name evidence="5" type="ORF">EDC50_2134</name>
</gene>
<dbReference type="GO" id="GO:0003677">
    <property type="term" value="F:DNA binding"/>
    <property type="evidence" value="ECO:0007669"/>
    <property type="project" value="UniProtKB-KW"/>
</dbReference>
<dbReference type="InterPro" id="IPR009061">
    <property type="entry name" value="DNA-bd_dom_put_sf"/>
</dbReference>
<dbReference type="Proteomes" id="UP000269708">
    <property type="component" value="Unassembled WGS sequence"/>
</dbReference>
<evidence type="ECO:0000256" key="3">
    <source>
        <dbReference type="ARBA" id="ARBA00023163"/>
    </source>
</evidence>
<dbReference type="GO" id="GO:0003700">
    <property type="term" value="F:DNA-binding transcription factor activity"/>
    <property type="evidence" value="ECO:0007669"/>
    <property type="project" value="InterPro"/>
</dbReference>
<evidence type="ECO:0000256" key="1">
    <source>
        <dbReference type="ARBA" id="ARBA00023015"/>
    </source>
</evidence>
<dbReference type="InterPro" id="IPR000551">
    <property type="entry name" value="MerR-type_HTH_dom"/>
</dbReference>
<dbReference type="PROSITE" id="PS50937">
    <property type="entry name" value="HTH_MERR_2"/>
    <property type="match status" value="1"/>
</dbReference>
<dbReference type="PRINTS" id="PR00040">
    <property type="entry name" value="HTHMERR"/>
</dbReference>
<dbReference type="AlphaFoldDB" id="A0A3N4V481"/>
<name>A0A3N4V481_9GAMM</name>
<keyword evidence="6" id="KW-1185">Reference proteome</keyword>
<evidence type="ECO:0000259" key="4">
    <source>
        <dbReference type="PROSITE" id="PS50937"/>
    </source>
</evidence>
<feature type="domain" description="HTH merR-type" evidence="4">
    <location>
        <begin position="1"/>
        <end position="69"/>
    </location>
</feature>
<dbReference type="PANTHER" id="PTHR30204">
    <property type="entry name" value="REDOX-CYCLING DRUG-SENSING TRANSCRIPTIONAL ACTIVATOR SOXR"/>
    <property type="match status" value="1"/>
</dbReference>
<dbReference type="PANTHER" id="PTHR30204:SF94">
    <property type="entry name" value="HEAVY METAL-DEPENDENT TRANSCRIPTIONAL REGULATOR HI_0293-RELATED"/>
    <property type="match status" value="1"/>
</dbReference>
<keyword evidence="1" id="KW-0805">Transcription regulation</keyword>
<evidence type="ECO:0000256" key="2">
    <source>
        <dbReference type="ARBA" id="ARBA00023125"/>
    </source>
</evidence>
<proteinExistence type="predicted"/>
<evidence type="ECO:0000313" key="5">
    <source>
        <dbReference type="EMBL" id="RPE76883.1"/>
    </source>
</evidence>
<sequence length="136" mass="15306">MKISEASQASGCHLETIRYYERIGLMPSPTRTGSGYRSYSEQDVERLRFITRGRDLGFSLDEIRSLMRLDQDGDLACEDVTRLAQQHLIDVQERIRDLQRVARELERTIRSCGGGVRAQCAILNALKHSPAPGEAA</sequence>
<dbReference type="PROSITE" id="PS00552">
    <property type="entry name" value="HTH_MERR_1"/>
    <property type="match status" value="1"/>
</dbReference>
<dbReference type="Gene3D" id="1.10.1660.10">
    <property type="match status" value="1"/>
</dbReference>
<dbReference type="RefSeq" id="WP_123770479.1">
    <property type="nucleotide sequence ID" value="NZ_RKQN01000003.1"/>
</dbReference>
<evidence type="ECO:0000313" key="6">
    <source>
        <dbReference type="Proteomes" id="UP000269708"/>
    </source>
</evidence>